<gene>
    <name evidence="4" type="ORF">QJ522_22295</name>
</gene>
<evidence type="ECO:0000313" key="5">
    <source>
        <dbReference type="Proteomes" id="UP001431776"/>
    </source>
</evidence>
<organism evidence="4 5">
    <name type="scientific">Anaerobaca lacustris</name>
    <dbReference type="NCBI Taxonomy" id="3044600"/>
    <lineage>
        <taxon>Bacteria</taxon>
        <taxon>Pseudomonadati</taxon>
        <taxon>Planctomycetota</taxon>
        <taxon>Phycisphaerae</taxon>
        <taxon>Sedimentisphaerales</taxon>
        <taxon>Anaerobacaceae</taxon>
        <taxon>Anaerobaca</taxon>
    </lineage>
</organism>
<comment type="caution">
    <text evidence="4">The sequence shown here is derived from an EMBL/GenBank/DDBJ whole genome shotgun (WGS) entry which is preliminary data.</text>
</comment>
<dbReference type="Pfam" id="PF12796">
    <property type="entry name" value="Ank_2"/>
    <property type="match status" value="2"/>
</dbReference>
<dbReference type="PANTHER" id="PTHR24173:SF74">
    <property type="entry name" value="ANKYRIN REPEAT DOMAIN-CONTAINING PROTEIN 16"/>
    <property type="match status" value="1"/>
</dbReference>
<dbReference type="InterPro" id="IPR032710">
    <property type="entry name" value="NTF2-like_dom_sf"/>
</dbReference>
<dbReference type="PROSITE" id="PS50297">
    <property type="entry name" value="ANK_REP_REGION"/>
    <property type="match status" value="3"/>
</dbReference>
<proteinExistence type="predicted"/>
<keyword evidence="5" id="KW-1185">Reference proteome</keyword>
<feature type="repeat" description="ANK" evidence="3">
    <location>
        <begin position="373"/>
        <end position="405"/>
    </location>
</feature>
<reference evidence="4" key="1">
    <citation type="submission" date="2023-05" db="EMBL/GenBank/DDBJ databases">
        <title>Anaerotaeda fermentans gen. nov., sp. nov., a novel anaerobic planctomycete of the new family within the order Sedimentisphaerales isolated from Taman Peninsula, Russia.</title>
        <authorList>
            <person name="Khomyakova M.A."/>
            <person name="Merkel A.Y."/>
            <person name="Slobodkin A.I."/>
        </authorList>
    </citation>
    <scope>NUCLEOTIDE SEQUENCE</scope>
    <source>
        <strain evidence="4">M17dextr</strain>
    </source>
</reference>
<feature type="repeat" description="ANK" evidence="3">
    <location>
        <begin position="316"/>
        <end position="340"/>
    </location>
</feature>
<evidence type="ECO:0000313" key="4">
    <source>
        <dbReference type="EMBL" id="MDI6451809.1"/>
    </source>
</evidence>
<keyword evidence="2 3" id="KW-0040">ANK repeat</keyword>
<dbReference type="InterPro" id="IPR036770">
    <property type="entry name" value="Ankyrin_rpt-contain_sf"/>
</dbReference>
<sequence length="578" mass="61711">MDAQLTVEFELHDAARNPVRAVSTAPTAWRDSAGHFRFTAQDRVRFDPAYWNPARILVPEGVLDLPADRRHHLLAILRVSCDGLHARIEQQISYPPSDSEAASGGLHLIDLVTETNVSGGPERNIGGMGDDPRQPSTWAAPRIGVSATIARQPAAVTDARVELRLFHPDGRPVRAASSGGVTPEPEPFVHTQMLQFQASQAQEVVRFDVGCDEIQLHAGLEHPLIVELHVASPFTRLVCQQSCRVQHFSSGPAPGTQERAETQSSEVNLLGAMPSAISSVSSDRDNKLLAAAAAGAADRIRALMAQGADPMSCDSTGRTPLHLAAAAGHIEAVRALLASGDVGSAPASDVHTAQLSFDAYLARHRLLGATDAQGRTPLHLAAAAGHVETIRLLCEHGATVAAADERGATPLHLAAVFGRMDAVAALLAGGAYPNTRTHLGCTALDLAAAGPTRQLLEQAREKLSQGPDASAVRERTGEFLQALAANDGVRVAQFIIPDLTAQIPPHLETTRFEFRVVSAEVHGETGRARAWLKVPDIEAKTNEFVADLVLLRGDGQWRVAQVQTTPFFPSLETLEDRP</sequence>
<dbReference type="SUPFAM" id="SSF48403">
    <property type="entry name" value="Ankyrin repeat"/>
    <property type="match status" value="1"/>
</dbReference>
<dbReference type="SUPFAM" id="SSF54427">
    <property type="entry name" value="NTF2-like"/>
    <property type="match status" value="1"/>
</dbReference>
<dbReference type="InterPro" id="IPR002110">
    <property type="entry name" value="Ankyrin_rpt"/>
</dbReference>
<dbReference type="PANTHER" id="PTHR24173">
    <property type="entry name" value="ANKYRIN REPEAT CONTAINING"/>
    <property type="match status" value="1"/>
</dbReference>
<keyword evidence="1" id="KW-0677">Repeat</keyword>
<dbReference type="Proteomes" id="UP001431776">
    <property type="component" value="Unassembled WGS sequence"/>
</dbReference>
<dbReference type="SMART" id="SM00248">
    <property type="entry name" value="ANK"/>
    <property type="match status" value="4"/>
</dbReference>
<accession>A0AAW6U809</accession>
<evidence type="ECO:0000256" key="1">
    <source>
        <dbReference type="ARBA" id="ARBA00022737"/>
    </source>
</evidence>
<evidence type="ECO:0000256" key="2">
    <source>
        <dbReference type="ARBA" id="ARBA00023043"/>
    </source>
</evidence>
<name>A0AAW6U809_9BACT</name>
<dbReference type="AlphaFoldDB" id="A0AAW6U809"/>
<feature type="repeat" description="ANK" evidence="3">
    <location>
        <begin position="406"/>
        <end position="438"/>
    </location>
</feature>
<dbReference type="PRINTS" id="PR01415">
    <property type="entry name" value="ANKYRIN"/>
</dbReference>
<dbReference type="RefSeq" id="WP_349247216.1">
    <property type="nucleotide sequence ID" value="NZ_JASCXX010000058.1"/>
</dbReference>
<dbReference type="EMBL" id="JASCXX010000058">
    <property type="protein sequence ID" value="MDI6451809.1"/>
    <property type="molecule type" value="Genomic_DNA"/>
</dbReference>
<dbReference type="Gene3D" id="1.25.40.20">
    <property type="entry name" value="Ankyrin repeat-containing domain"/>
    <property type="match status" value="3"/>
</dbReference>
<protein>
    <submittedName>
        <fullName evidence="4">Ankyrin repeat domain-containing protein</fullName>
    </submittedName>
</protein>
<evidence type="ECO:0000256" key="3">
    <source>
        <dbReference type="PROSITE-ProRule" id="PRU00023"/>
    </source>
</evidence>
<dbReference type="PROSITE" id="PS50088">
    <property type="entry name" value="ANK_REPEAT"/>
    <property type="match status" value="3"/>
</dbReference>